<accession>A0A9P6XYF0</accession>
<dbReference type="EMBL" id="JAANIT010002869">
    <property type="protein sequence ID" value="KAG1535291.1"/>
    <property type="molecule type" value="Genomic_DNA"/>
</dbReference>
<evidence type="ECO:0000313" key="2">
    <source>
        <dbReference type="Proteomes" id="UP000717996"/>
    </source>
</evidence>
<protein>
    <submittedName>
        <fullName evidence="1">Uncharacterized protein</fullName>
    </submittedName>
</protein>
<sequence length="249" mass="28302">MSKLILRNQTIIDIIVTTLIAQVGPEALSPYIARPTEWPDGSKSDILYAPSIVSASLPPVLVEIQFNINQNFIDRLLIYSSNVKKEFKIKPVVLIFGVGKTCNYITSDFETTQYSFVKQLTCKYWAESCFIIDRGTIAEDNVCNQTNLQFQKVINVVKAMPDSLLKKRALAYADDRFLYTSTCKRKYFKKDSPCVSPMSVPPELPEAIFQLINETETNNSTDDILPEADVPKTDMDYALQFRQSLERML</sequence>
<gene>
    <name evidence="1" type="ORF">G6F51_011620</name>
</gene>
<dbReference type="OrthoDB" id="2272288at2759"/>
<reference evidence="1" key="1">
    <citation type="journal article" date="2020" name="Microb. Genom.">
        <title>Genetic diversity of clinical and environmental Mucorales isolates obtained from an investigation of mucormycosis cases among solid organ transplant recipients.</title>
        <authorList>
            <person name="Nguyen M.H."/>
            <person name="Kaul D."/>
            <person name="Muto C."/>
            <person name="Cheng S.J."/>
            <person name="Richter R.A."/>
            <person name="Bruno V.M."/>
            <person name="Liu G."/>
            <person name="Beyhan S."/>
            <person name="Sundermann A.J."/>
            <person name="Mounaud S."/>
            <person name="Pasculle A.W."/>
            <person name="Nierman W.C."/>
            <person name="Driscoll E."/>
            <person name="Cumbie R."/>
            <person name="Clancy C.J."/>
            <person name="Dupont C.L."/>
        </authorList>
    </citation>
    <scope>NUCLEOTIDE SEQUENCE</scope>
    <source>
        <strain evidence="1">GL16</strain>
    </source>
</reference>
<proteinExistence type="predicted"/>
<organism evidence="1 2">
    <name type="scientific">Rhizopus oryzae</name>
    <name type="common">Mucormycosis agent</name>
    <name type="synonym">Rhizopus arrhizus var. delemar</name>
    <dbReference type="NCBI Taxonomy" id="64495"/>
    <lineage>
        <taxon>Eukaryota</taxon>
        <taxon>Fungi</taxon>
        <taxon>Fungi incertae sedis</taxon>
        <taxon>Mucoromycota</taxon>
        <taxon>Mucoromycotina</taxon>
        <taxon>Mucoromycetes</taxon>
        <taxon>Mucorales</taxon>
        <taxon>Mucorineae</taxon>
        <taxon>Rhizopodaceae</taxon>
        <taxon>Rhizopus</taxon>
    </lineage>
</organism>
<name>A0A9P6XYF0_RHIOR</name>
<evidence type="ECO:0000313" key="1">
    <source>
        <dbReference type="EMBL" id="KAG1535291.1"/>
    </source>
</evidence>
<dbReference type="AlphaFoldDB" id="A0A9P6XYF0"/>
<comment type="caution">
    <text evidence="1">The sequence shown here is derived from an EMBL/GenBank/DDBJ whole genome shotgun (WGS) entry which is preliminary data.</text>
</comment>
<dbReference type="Proteomes" id="UP000717996">
    <property type="component" value="Unassembled WGS sequence"/>
</dbReference>